<evidence type="ECO:0000313" key="2">
    <source>
        <dbReference type="EMBL" id="GAA1828894.1"/>
    </source>
</evidence>
<organism evidence="2 3">
    <name type="scientific">Pseudonocardia ailaonensis</name>
    <dbReference type="NCBI Taxonomy" id="367279"/>
    <lineage>
        <taxon>Bacteria</taxon>
        <taxon>Bacillati</taxon>
        <taxon>Actinomycetota</taxon>
        <taxon>Actinomycetes</taxon>
        <taxon>Pseudonocardiales</taxon>
        <taxon>Pseudonocardiaceae</taxon>
        <taxon>Pseudonocardia</taxon>
    </lineage>
</organism>
<feature type="domain" description="PPM-type phosphatase" evidence="1">
    <location>
        <begin position="2"/>
        <end position="58"/>
    </location>
</feature>
<dbReference type="InterPro" id="IPR001932">
    <property type="entry name" value="PPM-type_phosphatase-like_dom"/>
</dbReference>
<comment type="caution">
    <text evidence="2">The sequence shown here is derived from an EMBL/GenBank/DDBJ whole genome shotgun (WGS) entry which is preliminary data.</text>
</comment>
<accession>A0ABN2MKA0</accession>
<proteinExistence type="predicted"/>
<reference evidence="2 3" key="1">
    <citation type="journal article" date="2019" name="Int. J. Syst. Evol. Microbiol.">
        <title>The Global Catalogue of Microorganisms (GCM) 10K type strain sequencing project: providing services to taxonomists for standard genome sequencing and annotation.</title>
        <authorList>
            <consortium name="The Broad Institute Genomics Platform"/>
            <consortium name="The Broad Institute Genome Sequencing Center for Infectious Disease"/>
            <person name="Wu L."/>
            <person name="Ma J."/>
        </authorList>
    </citation>
    <scope>NUCLEOTIDE SEQUENCE [LARGE SCALE GENOMIC DNA]</scope>
    <source>
        <strain evidence="2 3">JCM 16009</strain>
    </source>
</reference>
<dbReference type="InterPro" id="IPR036457">
    <property type="entry name" value="PPM-type-like_dom_sf"/>
</dbReference>
<gene>
    <name evidence="2" type="ORF">GCM10009836_03360</name>
</gene>
<dbReference type="EMBL" id="BAAAQK010000001">
    <property type="protein sequence ID" value="GAA1828894.1"/>
    <property type="molecule type" value="Genomic_DNA"/>
</dbReference>
<dbReference type="Gene3D" id="3.60.40.10">
    <property type="entry name" value="PPM-type phosphatase domain"/>
    <property type="match status" value="1"/>
</dbReference>
<dbReference type="Pfam" id="PF07228">
    <property type="entry name" value="SpoIIE"/>
    <property type="match status" value="1"/>
</dbReference>
<evidence type="ECO:0000259" key="1">
    <source>
        <dbReference type="Pfam" id="PF07228"/>
    </source>
</evidence>
<keyword evidence="3" id="KW-1185">Reference proteome</keyword>
<evidence type="ECO:0000313" key="3">
    <source>
        <dbReference type="Proteomes" id="UP001500449"/>
    </source>
</evidence>
<sequence>MLIFSDGLYERRGIDLDEAFARLIDEIGSGTALDLHDLCDALLGSASHEDDIALIAVRSKTSPHGTATS</sequence>
<protein>
    <recommendedName>
        <fullName evidence="1">PPM-type phosphatase domain-containing protein</fullName>
    </recommendedName>
</protein>
<dbReference type="Proteomes" id="UP001500449">
    <property type="component" value="Unassembled WGS sequence"/>
</dbReference>
<name>A0ABN2MKA0_9PSEU</name>